<reference evidence="1 2" key="1">
    <citation type="submission" date="2023-08" db="EMBL/GenBank/DDBJ databases">
        <title>Pseudoalteromonas haloplanktis LL1 genome.</title>
        <authorList>
            <person name="Wu S."/>
        </authorList>
    </citation>
    <scope>NUCLEOTIDE SEQUENCE [LARGE SCALE GENOMIC DNA]</scope>
    <source>
        <strain evidence="1 2">LL1</strain>
    </source>
</reference>
<accession>A0ABU1BID2</accession>
<dbReference type="EMBL" id="JAVIFY010000039">
    <property type="protein sequence ID" value="MDQ9094228.1"/>
    <property type="molecule type" value="Genomic_DNA"/>
</dbReference>
<keyword evidence="2" id="KW-1185">Reference proteome</keyword>
<dbReference type="RefSeq" id="WP_309039905.1">
    <property type="nucleotide sequence ID" value="NZ_JAVIFY010000039.1"/>
</dbReference>
<dbReference type="InterPro" id="IPR036397">
    <property type="entry name" value="RNaseH_sf"/>
</dbReference>
<gene>
    <name evidence="1" type="ORF">RC083_21960</name>
</gene>
<organism evidence="1 2">
    <name type="scientific">Pseudoalteromonas haloplanktis</name>
    <name type="common">Alteromonas haloplanktis</name>
    <dbReference type="NCBI Taxonomy" id="228"/>
    <lineage>
        <taxon>Bacteria</taxon>
        <taxon>Pseudomonadati</taxon>
        <taxon>Pseudomonadota</taxon>
        <taxon>Gammaproteobacteria</taxon>
        <taxon>Alteromonadales</taxon>
        <taxon>Pseudoalteromonadaceae</taxon>
        <taxon>Pseudoalteromonas</taxon>
    </lineage>
</organism>
<comment type="caution">
    <text evidence="1">The sequence shown here is derived from an EMBL/GenBank/DDBJ whole genome shotgun (WGS) entry which is preliminary data.</text>
</comment>
<sequence length="618" mass="72108">MSDFPSKKHSVIEKLQLNKVLSLSLELQEAQEPYFLGGHAFNEDYLVVLIDDESNFLYAINTESTPRFPIRIDYTLACVAIESGEIEVIKMDWPPEILLPFDELTTEQQKKAQERFDVIQPLIKDLEATLRNSYGENVFQKVIQQSGKSKQYVYDSFYGYLVYGRRKAGLAFTIGKNLFHESKEHREVHVKLGRPNENKAKGKVLDDYDLKVFQLGKRLYQKRNGPSIKATFELLLSKHYYESRTLNKLPQRKDEKYKVTLKSPTERPTINQFYFWLMKECGGNIRVRDKSRRNPIEQKKDYAGRTGNAFADVIAFGQCFELDETPFEEELVSIFDLSRSTKIGKATLYFIIDRLSKYITGFFITTEKPSYKTVRQALFNAGRDKRKFLEELGFSPDEFAWDFNYIPLTLFVDNAEFKNKISEGAVFDLQTQIKLARKGKGDDKPNVEQMFDVFRKFFEGISKGFQSKSLTDIYNQLARKHASLTVAELNIITMVYVNYHNNYRFIKEFNFDRSLLQDEVPPIPAKLAEWSLRYRPGYTFHYPDEELYMKLLSKGEVSVHQKGIYFKKIGLWYNCEWILKEGYQEKGVNRNRVVPMICCSGQLQPDTFPKEFSYSTGD</sequence>
<proteinExistence type="predicted"/>
<dbReference type="Gene3D" id="3.30.420.10">
    <property type="entry name" value="Ribonuclease H-like superfamily/Ribonuclease H"/>
    <property type="match status" value="1"/>
</dbReference>
<evidence type="ECO:0000313" key="1">
    <source>
        <dbReference type="EMBL" id="MDQ9094228.1"/>
    </source>
</evidence>
<dbReference type="Proteomes" id="UP001226574">
    <property type="component" value="Unassembled WGS sequence"/>
</dbReference>
<protein>
    <submittedName>
        <fullName evidence="1">Uncharacterized protein</fullName>
    </submittedName>
</protein>
<name>A0ABU1BID2_PSEHA</name>
<evidence type="ECO:0000313" key="2">
    <source>
        <dbReference type="Proteomes" id="UP001226574"/>
    </source>
</evidence>